<name>A0ACC1DFR2_9NEOP</name>
<dbReference type="Proteomes" id="UP000824533">
    <property type="component" value="Linkage Group LG03"/>
</dbReference>
<protein>
    <submittedName>
        <fullName evidence="1">Uncharacterized protein</fullName>
    </submittedName>
</protein>
<comment type="caution">
    <text evidence="1">The sequence shown here is derived from an EMBL/GenBank/DDBJ whole genome shotgun (WGS) entry which is preliminary data.</text>
</comment>
<sequence length="1012" mass="115912">MVEGAAPRSAPVVSDPRRPIMGREVLVAVLCCLTLGDVLANQSIKQVKESESTASVPRLYRNVPIGVYASAAPHGAFSFQIPTFAQIKTAASRLIPVKEEATFIQNTNAFLKDSYGNRFVETPQNVAFKTTFPQQFVQLQDLPLHLSQPLTAASPNFELKPTQFVIGPHYKLPMQAAPARYGVPQTVVFSENVKSFAPSQGFGVPQSLIPAQTSAPAHSHITHATQHSAAPSQQFAATLNFAAPHNFGTSYSFVPSTAQTHPKAEQQSTSNKAVYSNTQAPQHFENLKSDYKFQRLEEAPKESQALKKTPLPTVHSENAKLQEVPTEHTVTTVVNGQKTTVSLQTNPPIPLLDISLLEPLTFKNPLVPQVQHFLPRINQATYHKLPSVDEATNYQKEFMVQKTKSYDSGIIKGKPQKDNTKKKPKKTQSPKDEEPVQPQHKGTPHRPSLDESPEITYEINMPGYKETYKEQAIKYNKETQSEPVHYTYGSKTEKDPVTYSYVHHSKEPLQVKEIHYQSDGKGPLQLIYNFNPEEKHTENESPAPQQAEHSRESQKSEGDQPKYHNVEHHNSHHQESPRNYNQPAQYHEPAHHRDENSYQPNHVENDKRHHHEELRHPKAKHEQEKYRPNQAHYGSVQQSPEYYPQALQSPVTTAEYHPLNQYEDEIRFLPPIKSESIRVDPNQHIQKHPQSQSPSPETSQNPHPSSAPHDEQYTPIQKHSYSNTPPQHIHEKSKRIIIQEETPEEMHSLREQLKAEMIDEEENNEEDFEKAYKNAAVGFPAYYRKQTDEEKDIYNPESYGIPREHSDYHIDHSPFQQYQRDGDEYPKEARLNYKDARDSMKEDYFLDYSVSKPKSLTDRYTKKADYYKLYKKQRPEKLFASDEDKKKEKSAKYTAIPYDYPAKTQKPKGQYFAQYKAAPHVYEYDYSKETPRDNSAHASRPFQRYKSKTFFVEPQFQYGFEPVAIPRLLDSELAAMASNNSPESEKPGMRKKLYKENWYIKKTSTRGGKPAS</sequence>
<evidence type="ECO:0000313" key="2">
    <source>
        <dbReference type="Proteomes" id="UP000824533"/>
    </source>
</evidence>
<reference evidence="1 2" key="1">
    <citation type="journal article" date="2021" name="Front. Genet.">
        <title>Chromosome-Level Genome Assembly Reveals Significant Gene Expansion in the Toll and IMD Signaling Pathways of Dendrolimus kikuchii.</title>
        <authorList>
            <person name="Zhou J."/>
            <person name="Wu P."/>
            <person name="Xiong Z."/>
            <person name="Liu N."/>
            <person name="Zhao N."/>
            <person name="Ji M."/>
            <person name="Qiu Y."/>
            <person name="Yang B."/>
        </authorList>
    </citation>
    <scope>NUCLEOTIDE SEQUENCE [LARGE SCALE GENOMIC DNA]</scope>
    <source>
        <strain evidence="1">Ann1</strain>
    </source>
</reference>
<evidence type="ECO:0000313" key="1">
    <source>
        <dbReference type="EMBL" id="KAJ0182804.1"/>
    </source>
</evidence>
<accession>A0ACC1DFR2</accession>
<keyword evidence="2" id="KW-1185">Reference proteome</keyword>
<organism evidence="1 2">
    <name type="scientific">Dendrolimus kikuchii</name>
    <dbReference type="NCBI Taxonomy" id="765133"/>
    <lineage>
        <taxon>Eukaryota</taxon>
        <taxon>Metazoa</taxon>
        <taxon>Ecdysozoa</taxon>
        <taxon>Arthropoda</taxon>
        <taxon>Hexapoda</taxon>
        <taxon>Insecta</taxon>
        <taxon>Pterygota</taxon>
        <taxon>Neoptera</taxon>
        <taxon>Endopterygota</taxon>
        <taxon>Lepidoptera</taxon>
        <taxon>Glossata</taxon>
        <taxon>Ditrysia</taxon>
        <taxon>Bombycoidea</taxon>
        <taxon>Lasiocampidae</taxon>
        <taxon>Dendrolimus</taxon>
    </lineage>
</organism>
<dbReference type="EMBL" id="CM034389">
    <property type="protein sequence ID" value="KAJ0182804.1"/>
    <property type="molecule type" value="Genomic_DNA"/>
</dbReference>
<gene>
    <name evidence="1" type="ORF">K1T71_002173</name>
</gene>
<proteinExistence type="predicted"/>